<feature type="domain" description="MobA-like NTP transferase" evidence="2">
    <location>
        <begin position="5"/>
        <end position="174"/>
    </location>
</feature>
<dbReference type="Pfam" id="PF12804">
    <property type="entry name" value="NTP_transf_3"/>
    <property type="match status" value="1"/>
</dbReference>
<dbReference type="PANTHER" id="PTHR43777:SF1">
    <property type="entry name" value="MOLYBDENUM COFACTOR CYTIDYLYLTRANSFERASE"/>
    <property type="match status" value="1"/>
</dbReference>
<evidence type="ECO:0000313" key="4">
    <source>
        <dbReference type="Proteomes" id="UP001595840"/>
    </source>
</evidence>
<dbReference type="EMBL" id="JBHSCX010000009">
    <property type="protein sequence ID" value="MFC4362722.1"/>
    <property type="molecule type" value="Genomic_DNA"/>
</dbReference>
<dbReference type="InterPro" id="IPR029044">
    <property type="entry name" value="Nucleotide-diphossugar_trans"/>
</dbReference>
<comment type="caution">
    <text evidence="3">The sequence shown here is derived from an EMBL/GenBank/DDBJ whole genome shotgun (WGS) entry which is preliminary data.</text>
</comment>
<evidence type="ECO:0000313" key="3">
    <source>
        <dbReference type="EMBL" id="MFC4362722.1"/>
    </source>
</evidence>
<gene>
    <name evidence="3" type="ORF">ACFOX3_10430</name>
</gene>
<dbReference type="Gene3D" id="3.90.550.10">
    <property type="entry name" value="Spore Coat Polysaccharide Biosynthesis Protein SpsA, Chain A"/>
    <property type="match status" value="1"/>
</dbReference>
<accession>A0ABV8V4E7</accession>
<organism evidence="3 4">
    <name type="scientific">Simiduia curdlanivorans</name>
    <dbReference type="NCBI Taxonomy" id="1492769"/>
    <lineage>
        <taxon>Bacteria</taxon>
        <taxon>Pseudomonadati</taxon>
        <taxon>Pseudomonadota</taxon>
        <taxon>Gammaproteobacteria</taxon>
        <taxon>Cellvibrionales</taxon>
        <taxon>Cellvibrionaceae</taxon>
        <taxon>Simiduia</taxon>
    </lineage>
</organism>
<dbReference type="RefSeq" id="WP_290264323.1">
    <property type="nucleotide sequence ID" value="NZ_JAUFQG010000006.1"/>
</dbReference>
<sequence>MTLSVLVLAAGQGRRFGAEPKQLAQYQGAPLLAHSLTLAETLAPGRVLLLLGAHAETIVSRMPQLQRVNYRVHPHWAKGIGASIAFAVQHLPTDAEAVLILLADQIAVSDADLEHLWLRYTKQRETSGAIAGSGQEKIVCAHYAGQLGVPAIFPRRYFPRLAALQGDKGAKKILLTEPVVSVSLPNAAIDIDTPEDLHHVTERKEPSCLN</sequence>
<keyword evidence="4" id="KW-1185">Reference proteome</keyword>
<protein>
    <submittedName>
        <fullName evidence="3">Nucleotidyltransferase family protein</fullName>
    </submittedName>
</protein>
<evidence type="ECO:0000256" key="1">
    <source>
        <dbReference type="ARBA" id="ARBA00022842"/>
    </source>
</evidence>
<dbReference type="InterPro" id="IPR025877">
    <property type="entry name" value="MobA-like_NTP_Trfase"/>
</dbReference>
<name>A0ABV8V4E7_9GAMM</name>
<dbReference type="SUPFAM" id="SSF53448">
    <property type="entry name" value="Nucleotide-diphospho-sugar transferases"/>
    <property type="match status" value="1"/>
</dbReference>
<evidence type="ECO:0000259" key="2">
    <source>
        <dbReference type="Pfam" id="PF12804"/>
    </source>
</evidence>
<dbReference type="PANTHER" id="PTHR43777">
    <property type="entry name" value="MOLYBDENUM COFACTOR CYTIDYLYLTRANSFERASE"/>
    <property type="match status" value="1"/>
</dbReference>
<dbReference type="CDD" id="cd04182">
    <property type="entry name" value="GT_2_like_f"/>
    <property type="match status" value="1"/>
</dbReference>
<keyword evidence="1" id="KW-0460">Magnesium</keyword>
<reference evidence="4" key="1">
    <citation type="journal article" date="2019" name="Int. J. Syst. Evol. Microbiol.">
        <title>The Global Catalogue of Microorganisms (GCM) 10K type strain sequencing project: providing services to taxonomists for standard genome sequencing and annotation.</title>
        <authorList>
            <consortium name="The Broad Institute Genomics Platform"/>
            <consortium name="The Broad Institute Genome Sequencing Center for Infectious Disease"/>
            <person name="Wu L."/>
            <person name="Ma J."/>
        </authorList>
    </citation>
    <scope>NUCLEOTIDE SEQUENCE [LARGE SCALE GENOMIC DNA]</scope>
    <source>
        <strain evidence="4">CECT 8570</strain>
    </source>
</reference>
<dbReference type="Proteomes" id="UP001595840">
    <property type="component" value="Unassembled WGS sequence"/>
</dbReference>
<proteinExistence type="predicted"/>